<dbReference type="EMBL" id="CP009788">
    <property type="protein sequence ID" value="AJE03218.1"/>
    <property type="molecule type" value="Genomic_DNA"/>
</dbReference>
<evidence type="ECO:0000313" key="2">
    <source>
        <dbReference type="EMBL" id="AJE03218.1"/>
    </source>
</evidence>
<gene>
    <name evidence="2" type="ORF">GPICK_07470</name>
</gene>
<dbReference type="Gene3D" id="3.40.50.10420">
    <property type="entry name" value="NagB/RpiA/CoA transferase-like"/>
    <property type="match status" value="1"/>
</dbReference>
<dbReference type="STRING" id="345632.GPICK_07470"/>
<dbReference type="InterPro" id="IPR003741">
    <property type="entry name" value="LUD_dom"/>
</dbReference>
<proteinExistence type="predicted"/>
<accession>A0A0B5B913</accession>
<dbReference type="RefSeq" id="WP_039741809.1">
    <property type="nucleotide sequence ID" value="NZ_CP009788.1"/>
</dbReference>
<protein>
    <recommendedName>
        <fullName evidence="1">LUD domain-containing protein</fullName>
    </recommendedName>
</protein>
<feature type="domain" description="LUD" evidence="1">
    <location>
        <begin position="63"/>
        <end position="164"/>
    </location>
</feature>
<dbReference type="PANTHER" id="PTHR43682">
    <property type="entry name" value="LACTATE UTILIZATION PROTEIN C"/>
    <property type="match status" value="1"/>
</dbReference>
<dbReference type="KEGG" id="gpi:GPICK_07470"/>
<dbReference type="Proteomes" id="UP000057609">
    <property type="component" value="Chromosome"/>
</dbReference>
<dbReference type="PANTHER" id="PTHR43682:SF1">
    <property type="entry name" value="LACTATE UTILIZATION PROTEIN C"/>
    <property type="match status" value="1"/>
</dbReference>
<dbReference type="HOGENOM" id="CLU_090664_1_3_7"/>
<dbReference type="InterPro" id="IPR024185">
    <property type="entry name" value="FTHF_cligase-like_sf"/>
</dbReference>
<dbReference type="Pfam" id="PF02589">
    <property type="entry name" value="LUD_dom"/>
    <property type="match status" value="1"/>
</dbReference>
<keyword evidence="3" id="KW-1185">Reference proteome</keyword>
<dbReference type="OrthoDB" id="9794187at2"/>
<evidence type="ECO:0000259" key="1">
    <source>
        <dbReference type="Pfam" id="PF02589"/>
    </source>
</evidence>
<dbReference type="AlphaFoldDB" id="A0A0B5B913"/>
<evidence type="ECO:0000313" key="3">
    <source>
        <dbReference type="Proteomes" id="UP000057609"/>
    </source>
</evidence>
<dbReference type="InterPro" id="IPR037171">
    <property type="entry name" value="NagB/RpiA_transferase-like"/>
</dbReference>
<organism evidence="2 3">
    <name type="scientific">Geobacter pickeringii</name>
    <dbReference type="NCBI Taxonomy" id="345632"/>
    <lineage>
        <taxon>Bacteria</taxon>
        <taxon>Pseudomonadati</taxon>
        <taxon>Thermodesulfobacteriota</taxon>
        <taxon>Desulfuromonadia</taxon>
        <taxon>Geobacterales</taxon>
        <taxon>Geobacteraceae</taxon>
        <taxon>Geobacter</taxon>
    </lineage>
</organism>
<reference evidence="2 3" key="1">
    <citation type="journal article" date="2015" name="Genome Announc.">
        <title>Complete Genome of Geobacter pickeringii G13T, a Metal-Reducing Isolate from Sedimentary Kaolin Deposits.</title>
        <authorList>
            <person name="Badalamenti J.P."/>
            <person name="Bond D.R."/>
        </authorList>
    </citation>
    <scope>NUCLEOTIDE SEQUENCE [LARGE SCALE GENOMIC DNA]</scope>
    <source>
        <strain evidence="2 3">G13</strain>
    </source>
</reference>
<dbReference type="SUPFAM" id="SSF100950">
    <property type="entry name" value="NagB/RpiA/CoA transferase-like"/>
    <property type="match status" value="1"/>
</dbReference>
<name>A0A0B5B913_9BACT</name>
<sequence>MVEQFTTAAEAVGAEVKRFPTMSDAVAALRSHAAGRPAAASALPDRVRSELAGLAFVSADAGETAEVGISFAQAGIAQTGSLLLELSDPLGRSATALPPVHLVLLPASAIVADLAALGSTLHDLLSTPDAAYLSLITGPSRTADIERVLTIGVHGPKELRIMIVEGE</sequence>